<dbReference type="Proteomes" id="UP001500021">
    <property type="component" value="Unassembled WGS sequence"/>
</dbReference>
<evidence type="ECO:0008006" key="8">
    <source>
        <dbReference type="Google" id="ProtNLM"/>
    </source>
</evidence>
<reference evidence="6 7" key="1">
    <citation type="journal article" date="2019" name="Int. J. Syst. Evol. Microbiol.">
        <title>The Global Catalogue of Microorganisms (GCM) 10K type strain sequencing project: providing services to taxonomists for standard genome sequencing and annotation.</title>
        <authorList>
            <consortium name="The Broad Institute Genomics Platform"/>
            <consortium name="The Broad Institute Genome Sequencing Center for Infectious Disease"/>
            <person name="Wu L."/>
            <person name="Ma J."/>
        </authorList>
    </citation>
    <scope>NUCLEOTIDE SEQUENCE [LARGE SCALE GENOMIC DNA]</scope>
    <source>
        <strain evidence="6 7">JCM 15608</strain>
    </source>
</reference>
<evidence type="ECO:0000256" key="5">
    <source>
        <dbReference type="SAM" id="SignalP"/>
    </source>
</evidence>
<sequence>MNNFMKSLKNSRIKNIMVASSLCSALLFSGASLAMGDVATSDSDMKPAHKSERMMKRMAKKLDLTDSQQAEILVIKQNSKTEMEALKPALKAYKEQVNTLLSAETFDEQAFTQLQSSNQDVFAAQALIRAKTKFQMKQVLTSEQFEKLNKSQRKFKHKRKQRS</sequence>
<evidence type="ECO:0000313" key="7">
    <source>
        <dbReference type="Proteomes" id="UP001500021"/>
    </source>
</evidence>
<keyword evidence="7" id="KW-1185">Reference proteome</keyword>
<evidence type="ECO:0000256" key="3">
    <source>
        <dbReference type="ARBA" id="ARBA00022729"/>
    </source>
</evidence>
<dbReference type="InterPro" id="IPR052211">
    <property type="entry name" value="Cpx_auxiliary_protein"/>
</dbReference>
<gene>
    <name evidence="6" type="ORF">GCM10009111_28830</name>
</gene>
<comment type="similarity">
    <text evidence="2">Belongs to the CpxP/Spy family.</text>
</comment>
<feature type="chain" id="PRO_5046845104" description="Periplasmic heavy metal sensor" evidence="5">
    <location>
        <begin position="35"/>
        <end position="163"/>
    </location>
</feature>
<accession>A0ABN1L9T6</accession>
<dbReference type="RefSeq" id="WP_343818363.1">
    <property type="nucleotide sequence ID" value="NZ_BAAAFA010000010.1"/>
</dbReference>
<dbReference type="Gene3D" id="1.20.120.1490">
    <property type="match status" value="1"/>
</dbReference>
<comment type="subcellular location">
    <subcellularLocation>
        <location evidence="1">Periplasm</location>
    </subcellularLocation>
</comment>
<dbReference type="CDD" id="cd09916">
    <property type="entry name" value="CpxP_like"/>
    <property type="match status" value="1"/>
</dbReference>
<proteinExistence type="inferred from homology"/>
<evidence type="ECO:0000256" key="2">
    <source>
        <dbReference type="ARBA" id="ARBA00008441"/>
    </source>
</evidence>
<dbReference type="PANTHER" id="PTHR38102:SF1">
    <property type="entry name" value="PERIPLASMIC CHAPERONE SPY"/>
    <property type="match status" value="1"/>
</dbReference>
<keyword evidence="4" id="KW-0574">Periplasm</keyword>
<dbReference type="InterPro" id="IPR012899">
    <property type="entry name" value="LTXXQ"/>
</dbReference>
<dbReference type="Pfam" id="PF07813">
    <property type="entry name" value="LTXXQ"/>
    <property type="match status" value="1"/>
</dbReference>
<dbReference type="EMBL" id="BAAAFA010000010">
    <property type="protein sequence ID" value="GAA0821603.1"/>
    <property type="molecule type" value="Genomic_DNA"/>
</dbReference>
<organism evidence="6 7">
    <name type="scientific">Colwellia asteriadis</name>
    <dbReference type="NCBI Taxonomy" id="517723"/>
    <lineage>
        <taxon>Bacteria</taxon>
        <taxon>Pseudomonadati</taxon>
        <taxon>Pseudomonadota</taxon>
        <taxon>Gammaproteobacteria</taxon>
        <taxon>Alteromonadales</taxon>
        <taxon>Colwelliaceae</taxon>
        <taxon>Colwellia</taxon>
    </lineage>
</organism>
<evidence type="ECO:0000313" key="6">
    <source>
        <dbReference type="EMBL" id="GAA0821603.1"/>
    </source>
</evidence>
<name>A0ABN1L9T6_9GAMM</name>
<evidence type="ECO:0000256" key="4">
    <source>
        <dbReference type="ARBA" id="ARBA00022764"/>
    </source>
</evidence>
<comment type="caution">
    <text evidence="6">The sequence shown here is derived from an EMBL/GenBank/DDBJ whole genome shotgun (WGS) entry which is preliminary data.</text>
</comment>
<dbReference type="PANTHER" id="PTHR38102">
    <property type="entry name" value="PERIPLASMIC CHAPERONE SPY"/>
    <property type="match status" value="1"/>
</dbReference>
<protein>
    <recommendedName>
        <fullName evidence="8">Periplasmic heavy metal sensor</fullName>
    </recommendedName>
</protein>
<keyword evidence="3 5" id="KW-0732">Signal</keyword>
<evidence type="ECO:0000256" key="1">
    <source>
        <dbReference type="ARBA" id="ARBA00004418"/>
    </source>
</evidence>
<feature type="signal peptide" evidence="5">
    <location>
        <begin position="1"/>
        <end position="34"/>
    </location>
</feature>